<name>A0ABD0YG31_9HEMI</name>
<organism evidence="4 5">
    <name type="scientific">Ranatra chinensis</name>
    <dbReference type="NCBI Taxonomy" id="642074"/>
    <lineage>
        <taxon>Eukaryota</taxon>
        <taxon>Metazoa</taxon>
        <taxon>Ecdysozoa</taxon>
        <taxon>Arthropoda</taxon>
        <taxon>Hexapoda</taxon>
        <taxon>Insecta</taxon>
        <taxon>Pterygota</taxon>
        <taxon>Neoptera</taxon>
        <taxon>Paraneoptera</taxon>
        <taxon>Hemiptera</taxon>
        <taxon>Heteroptera</taxon>
        <taxon>Panheteroptera</taxon>
        <taxon>Nepomorpha</taxon>
        <taxon>Nepidae</taxon>
        <taxon>Ranatrinae</taxon>
        <taxon>Ranatra</taxon>
    </lineage>
</organism>
<sequence length="683" mass="77418">MASKRRNMFQKNRTQETTENGPNRFRLIVIFSGAFASVQTLKRWKTVSCHFNIEAEGNGSQKHYLALSMIWAVWTKLRGVLEFIGLLDAPEKEEEQQPTRQPLERVVMTGEITGLVDNVGTIDNAVRFQIELHRHNFIIGDVVSYGPPSWCRMMSPDGGEVDYPPPNFSPTYSSLRAVYLIWTGNYHPEEGEITSPSVVEWGHGITSVTSRGDWVELQLREDEVVGLHPLRSKIVTGKVTKFSNGQGLINGYIYFTTSNYAIGCLAAVNNDVLCLAIESEQGHCSWRALTINELKMSRPTVNKPAINYVEEKDGINVQCQQIVIVEHESLVQTKVMIEFSNDYSIKSFHLENNGGQEIVYTSEENVGAPGIVYNLEIKGVSELSNPRNNIIMPGVRQLKPYAFVPVILGQYAIPDDLKTKFTAIRHMSMNDQMIAMQRVVPCLEFELDFNNYKARLHSLLFLEELCLLEKIEMLSFDTLITKEFDHYVIELPCREESNLISQGDKVLAKKRWRGIEEINFEGGIWKVCNNQLHVRFHSDFDLLYDDAVQYKISMEVSRTTFRRKHQAIDVCHKHLESEILFPSRMVSKPPQVVITGPTHYYVIVLLAAPSNSAVDMLALKMLDLGLRKIKMVRLISYKYAVQGRLPVALSDVAAVPSFDKPDRAVIDEIGQATEPESLIPMGK</sequence>
<evidence type="ECO:0000256" key="1">
    <source>
        <dbReference type="ARBA" id="ARBA00004496"/>
    </source>
</evidence>
<comment type="subcellular location">
    <subcellularLocation>
        <location evidence="1">Cytoplasm</location>
    </subcellularLocation>
</comment>
<protein>
    <recommendedName>
        <fullName evidence="3">Helicase MOV-10 helical domain-containing protein</fullName>
    </recommendedName>
</protein>
<evidence type="ECO:0000313" key="5">
    <source>
        <dbReference type="Proteomes" id="UP001558652"/>
    </source>
</evidence>
<dbReference type="GO" id="GO:0005737">
    <property type="term" value="C:cytoplasm"/>
    <property type="evidence" value="ECO:0007669"/>
    <property type="project" value="UniProtKB-SubCell"/>
</dbReference>
<evidence type="ECO:0000256" key="2">
    <source>
        <dbReference type="ARBA" id="ARBA00022490"/>
    </source>
</evidence>
<feature type="domain" description="Helicase MOV-10 helical" evidence="3">
    <location>
        <begin position="408"/>
        <end position="465"/>
    </location>
</feature>
<dbReference type="Pfam" id="PF21635">
    <property type="entry name" value="Mov-10_helical"/>
    <property type="match status" value="1"/>
</dbReference>
<dbReference type="PANTHER" id="PTHR45418">
    <property type="entry name" value="CANCER/TESTIS ANTIGEN 55"/>
    <property type="match status" value="1"/>
</dbReference>
<gene>
    <name evidence="4" type="ORF">AAG570_007693</name>
</gene>
<dbReference type="AlphaFoldDB" id="A0ABD0YG31"/>
<dbReference type="EMBL" id="JBFDAA010000021">
    <property type="protein sequence ID" value="KAL1114869.1"/>
    <property type="molecule type" value="Genomic_DNA"/>
</dbReference>
<evidence type="ECO:0000313" key="4">
    <source>
        <dbReference type="EMBL" id="KAL1114869.1"/>
    </source>
</evidence>
<accession>A0ABD0YG31</accession>
<keyword evidence="5" id="KW-1185">Reference proteome</keyword>
<reference evidence="4 5" key="1">
    <citation type="submission" date="2024-07" db="EMBL/GenBank/DDBJ databases">
        <title>Chromosome-level genome assembly of the water stick insect Ranatra chinensis (Heteroptera: Nepidae).</title>
        <authorList>
            <person name="Liu X."/>
        </authorList>
    </citation>
    <scope>NUCLEOTIDE SEQUENCE [LARGE SCALE GENOMIC DNA]</scope>
    <source>
        <strain evidence="4">Cailab_2021Rc</strain>
        <tissue evidence="4">Muscle</tissue>
    </source>
</reference>
<dbReference type="Proteomes" id="UP001558652">
    <property type="component" value="Unassembled WGS sequence"/>
</dbReference>
<dbReference type="InterPro" id="IPR049079">
    <property type="entry name" value="Mov-10_helical"/>
</dbReference>
<evidence type="ECO:0000259" key="3">
    <source>
        <dbReference type="Pfam" id="PF21635"/>
    </source>
</evidence>
<dbReference type="InterPro" id="IPR027417">
    <property type="entry name" value="P-loop_NTPase"/>
</dbReference>
<dbReference type="PANTHER" id="PTHR45418:SF1">
    <property type="entry name" value="CANCER_TESTIS ANTIGEN 55"/>
    <property type="match status" value="1"/>
</dbReference>
<proteinExistence type="predicted"/>
<keyword evidence="2" id="KW-0963">Cytoplasm</keyword>
<dbReference type="Gene3D" id="3.40.50.300">
    <property type="entry name" value="P-loop containing nucleotide triphosphate hydrolases"/>
    <property type="match status" value="1"/>
</dbReference>
<comment type="caution">
    <text evidence="4">The sequence shown here is derived from an EMBL/GenBank/DDBJ whole genome shotgun (WGS) entry which is preliminary data.</text>
</comment>